<proteinExistence type="inferred from homology"/>
<dbReference type="PANTHER" id="PTHR33365:SF4">
    <property type="entry name" value="CYCLOCHLOROTINE BIOSYNTHESIS PROTEIN O"/>
    <property type="match status" value="1"/>
</dbReference>
<name>A0AAD4KNF3_9EURO</name>
<comment type="similarity">
    <text evidence="2">Belongs to the ustYa family.</text>
</comment>
<evidence type="ECO:0000256" key="1">
    <source>
        <dbReference type="ARBA" id="ARBA00004685"/>
    </source>
</evidence>
<dbReference type="GO" id="GO:0043386">
    <property type="term" value="P:mycotoxin biosynthetic process"/>
    <property type="evidence" value="ECO:0007669"/>
    <property type="project" value="InterPro"/>
</dbReference>
<sequence>MYLKRELTRTEVKEHIIKLEKKLFTGSPIFANGEEFIPSDSPSLKYVGDPSPDIDQAWEELIHSRYFYITEQEAADAWGEDYQKYWDPKREGYVAGFDIFHTLHCIDHIRKAFFPDIYQMSDVHGRLHRDHCIDHLRQMVMCYSDMTLIPTVYYESLGYNYINSDRNHTCRNYEKVREYTTERSNGKLAIRPYIMIES</sequence>
<comment type="pathway">
    <text evidence="1">Mycotoxin biosynthesis.</text>
</comment>
<dbReference type="RefSeq" id="XP_046069890.1">
    <property type="nucleotide sequence ID" value="XM_046214332.1"/>
</dbReference>
<dbReference type="PANTHER" id="PTHR33365">
    <property type="entry name" value="YALI0B05434P"/>
    <property type="match status" value="1"/>
</dbReference>
<dbReference type="Proteomes" id="UP001201262">
    <property type="component" value="Unassembled WGS sequence"/>
</dbReference>
<reference evidence="3" key="1">
    <citation type="submission" date="2021-12" db="EMBL/GenBank/DDBJ databases">
        <title>Convergent genome expansion in fungi linked to evolution of root-endophyte symbiosis.</title>
        <authorList>
            <consortium name="DOE Joint Genome Institute"/>
            <person name="Ke Y.-H."/>
            <person name="Bonito G."/>
            <person name="Liao H.-L."/>
            <person name="Looney B."/>
            <person name="Rojas-Flechas A."/>
            <person name="Nash J."/>
            <person name="Hameed K."/>
            <person name="Schadt C."/>
            <person name="Martin F."/>
            <person name="Crous P.W."/>
            <person name="Miettinen O."/>
            <person name="Magnuson J.K."/>
            <person name="Labbe J."/>
            <person name="Jacobson D."/>
            <person name="Doktycz M.J."/>
            <person name="Veneault-Fourrey C."/>
            <person name="Kuo A."/>
            <person name="Mondo S."/>
            <person name="Calhoun S."/>
            <person name="Riley R."/>
            <person name="Ohm R."/>
            <person name="LaButti K."/>
            <person name="Andreopoulos B."/>
            <person name="Pangilinan J."/>
            <person name="Nolan M."/>
            <person name="Tritt A."/>
            <person name="Clum A."/>
            <person name="Lipzen A."/>
            <person name="Daum C."/>
            <person name="Barry K."/>
            <person name="Grigoriev I.V."/>
            <person name="Vilgalys R."/>
        </authorList>
    </citation>
    <scope>NUCLEOTIDE SEQUENCE</scope>
    <source>
        <strain evidence="3">PMI_201</strain>
    </source>
</reference>
<evidence type="ECO:0000313" key="3">
    <source>
        <dbReference type="EMBL" id="KAH8694220.1"/>
    </source>
</evidence>
<dbReference type="Pfam" id="PF11807">
    <property type="entry name" value="UstYa"/>
    <property type="match status" value="1"/>
</dbReference>
<dbReference type="GeneID" id="70244619"/>
<organism evidence="3 4">
    <name type="scientific">Talaromyces proteolyticus</name>
    <dbReference type="NCBI Taxonomy" id="1131652"/>
    <lineage>
        <taxon>Eukaryota</taxon>
        <taxon>Fungi</taxon>
        <taxon>Dikarya</taxon>
        <taxon>Ascomycota</taxon>
        <taxon>Pezizomycotina</taxon>
        <taxon>Eurotiomycetes</taxon>
        <taxon>Eurotiomycetidae</taxon>
        <taxon>Eurotiales</taxon>
        <taxon>Trichocomaceae</taxon>
        <taxon>Talaromyces</taxon>
        <taxon>Talaromyces sect. Bacilispori</taxon>
    </lineage>
</organism>
<dbReference type="EMBL" id="JAJTJA010000009">
    <property type="protein sequence ID" value="KAH8694220.1"/>
    <property type="molecule type" value="Genomic_DNA"/>
</dbReference>
<protein>
    <submittedName>
        <fullName evidence="3">Uncharacterized protein</fullName>
    </submittedName>
</protein>
<evidence type="ECO:0000313" key="4">
    <source>
        <dbReference type="Proteomes" id="UP001201262"/>
    </source>
</evidence>
<gene>
    <name evidence="3" type="ORF">BGW36DRAFT_362038</name>
</gene>
<evidence type="ECO:0000256" key="2">
    <source>
        <dbReference type="ARBA" id="ARBA00035112"/>
    </source>
</evidence>
<dbReference type="AlphaFoldDB" id="A0AAD4KNF3"/>
<dbReference type="InterPro" id="IPR021765">
    <property type="entry name" value="UstYa-like"/>
</dbReference>
<comment type="caution">
    <text evidence="3">The sequence shown here is derived from an EMBL/GenBank/DDBJ whole genome shotgun (WGS) entry which is preliminary data.</text>
</comment>
<accession>A0AAD4KNF3</accession>
<keyword evidence="4" id="KW-1185">Reference proteome</keyword>